<feature type="transmembrane region" description="Helical" evidence="1">
    <location>
        <begin position="20"/>
        <end position="44"/>
    </location>
</feature>
<keyword evidence="1" id="KW-0812">Transmembrane</keyword>
<feature type="transmembrane region" description="Helical" evidence="1">
    <location>
        <begin position="50"/>
        <end position="67"/>
    </location>
</feature>
<comment type="caution">
    <text evidence="2">The sequence shown here is derived from an EMBL/GenBank/DDBJ whole genome shotgun (WGS) entry which is preliminary data.</text>
</comment>
<evidence type="ECO:0000313" key="3">
    <source>
        <dbReference type="Proteomes" id="UP000215694"/>
    </source>
</evidence>
<reference evidence="2 3" key="1">
    <citation type="journal article" date="2017" name="Genome Announc.">
        <title>Draft Genome Sequence of Romboutsia weinsteinii sp. nov. Strain CCRI-19649(T) Isolated from Surface Water.</title>
        <authorList>
            <person name="Maheux A.F."/>
            <person name="Boudreau D.K."/>
            <person name="Berube E."/>
            <person name="Boissinot M."/>
            <person name="Cantin P."/>
            <person name="Raymond F."/>
            <person name="Corbeil J."/>
            <person name="Omar R.F."/>
            <person name="Bergeron M.G."/>
        </authorList>
    </citation>
    <scope>NUCLEOTIDE SEQUENCE [LARGE SCALE GENOMIC DNA]</scope>
    <source>
        <strain evidence="2 3">CCRI-19649</strain>
    </source>
</reference>
<dbReference type="Proteomes" id="UP000215694">
    <property type="component" value="Unassembled WGS sequence"/>
</dbReference>
<dbReference type="OrthoDB" id="1756935at2"/>
<organism evidence="2 3">
    <name type="scientific">Romboutsia weinsteinii</name>
    <dbReference type="NCBI Taxonomy" id="2020949"/>
    <lineage>
        <taxon>Bacteria</taxon>
        <taxon>Bacillati</taxon>
        <taxon>Bacillota</taxon>
        <taxon>Clostridia</taxon>
        <taxon>Peptostreptococcales</taxon>
        <taxon>Peptostreptococcaceae</taxon>
        <taxon>Romboutsia</taxon>
    </lineage>
</organism>
<dbReference type="EMBL" id="NOJY02000002">
    <property type="protein sequence ID" value="RDY29357.1"/>
    <property type="molecule type" value="Genomic_DNA"/>
</dbReference>
<gene>
    <name evidence="2" type="ORF">CHL78_001265</name>
</gene>
<evidence type="ECO:0000313" key="2">
    <source>
        <dbReference type="EMBL" id="RDY29357.1"/>
    </source>
</evidence>
<accession>A0A371J9J8</accession>
<sequence length="68" mass="7907">MATKLKNYSGKFFKNKSLVFNCLFILAMFMITQALGILICFHVLEFDLFMILVVLFSLNFILYKTVLS</sequence>
<proteinExistence type="predicted"/>
<keyword evidence="3" id="KW-1185">Reference proteome</keyword>
<name>A0A371J9J8_9FIRM</name>
<dbReference type="AlphaFoldDB" id="A0A371J9J8"/>
<protein>
    <submittedName>
        <fullName evidence="2">Uncharacterized protein</fullName>
    </submittedName>
</protein>
<keyword evidence="1" id="KW-1133">Transmembrane helix</keyword>
<evidence type="ECO:0000256" key="1">
    <source>
        <dbReference type="SAM" id="Phobius"/>
    </source>
</evidence>
<keyword evidence="1" id="KW-0472">Membrane</keyword>
<dbReference type="RefSeq" id="WP_094367978.1">
    <property type="nucleotide sequence ID" value="NZ_NOJY02000002.1"/>
</dbReference>